<dbReference type="InterPro" id="IPR011051">
    <property type="entry name" value="RmlC_Cupin_sf"/>
</dbReference>
<gene>
    <name evidence="2" type="ORF">GGX14DRAFT_351686</name>
</gene>
<proteinExistence type="predicted"/>
<dbReference type="AlphaFoldDB" id="A0AAD7E140"/>
<dbReference type="SUPFAM" id="SSF51182">
    <property type="entry name" value="RmlC-like cupins"/>
    <property type="match status" value="1"/>
</dbReference>
<dbReference type="EMBL" id="JARJCW010000006">
    <property type="protein sequence ID" value="KAJ7223294.1"/>
    <property type="molecule type" value="Genomic_DNA"/>
</dbReference>
<dbReference type="CDD" id="cd02231">
    <property type="entry name" value="cupin_BLL6423-like"/>
    <property type="match status" value="1"/>
</dbReference>
<evidence type="ECO:0000313" key="3">
    <source>
        <dbReference type="Proteomes" id="UP001219525"/>
    </source>
</evidence>
<dbReference type="Gene3D" id="2.60.120.10">
    <property type="entry name" value="Jelly Rolls"/>
    <property type="match status" value="1"/>
</dbReference>
<dbReference type="Gene3D" id="2.20.70.150">
    <property type="match status" value="1"/>
</dbReference>
<dbReference type="InterPro" id="IPR047142">
    <property type="entry name" value="OryJ/VirC-like"/>
</dbReference>
<organism evidence="2 3">
    <name type="scientific">Mycena pura</name>
    <dbReference type="NCBI Taxonomy" id="153505"/>
    <lineage>
        <taxon>Eukaryota</taxon>
        <taxon>Fungi</taxon>
        <taxon>Dikarya</taxon>
        <taxon>Basidiomycota</taxon>
        <taxon>Agaricomycotina</taxon>
        <taxon>Agaricomycetes</taxon>
        <taxon>Agaricomycetidae</taxon>
        <taxon>Agaricales</taxon>
        <taxon>Marasmiineae</taxon>
        <taxon>Mycenaceae</taxon>
        <taxon>Mycena</taxon>
    </lineage>
</organism>
<dbReference type="Proteomes" id="UP001219525">
    <property type="component" value="Unassembled WGS sequence"/>
</dbReference>
<comment type="caution">
    <text evidence="2">The sequence shown here is derived from an EMBL/GenBank/DDBJ whole genome shotgun (WGS) entry which is preliminary data.</text>
</comment>
<reference evidence="2" key="1">
    <citation type="submission" date="2023-03" db="EMBL/GenBank/DDBJ databases">
        <title>Massive genome expansion in bonnet fungi (Mycena s.s.) driven by repeated elements and novel gene families across ecological guilds.</title>
        <authorList>
            <consortium name="Lawrence Berkeley National Laboratory"/>
            <person name="Harder C.B."/>
            <person name="Miyauchi S."/>
            <person name="Viragh M."/>
            <person name="Kuo A."/>
            <person name="Thoen E."/>
            <person name="Andreopoulos B."/>
            <person name="Lu D."/>
            <person name="Skrede I."/>
            <person name="Drula E."/>
            <person name="Henrissat B."/>
            <person name="Morin E."/>
            <person name="Kohler A."/>
            <person name="Barry K."/>
            <person name="LaButti K."/>
            <person name="Morin E."/>
            <person name="Salamov A."/>
            <person name="Lipzen A."/>
            <person name="Mereny Z."/>
            <person name="Hegedus B."/>
            <person name="Baldrian P."/>
            <person name="Stursova M."/>
            <person name="Weitz H."/>
            <person name="Taylor A."/>
            <person name="Grigoriev I.V."/>
            <person name="Nagy L.G."/>
            <person name="Martin F."/>
            <person name="Kauserud H."/>
        </authorList>
    </citation>
    <scope>NUCLEOTIDE SEQUENCE</scope>
    <source>
        <strain evidence="2">9144</strain>
    </source>
</reference>
<evidence type="ECO:0000259" key="1">
    <source>
        <dbReference type="Pfam" id="PF07883"/>
    </source>
</evidence>
<dbReference type="PANTHER" id="PTHR36156:SF2">
    <property type="entry name" value="CUPIN TYPE-2 DOMAIN-CONTAINING PROTEIN"/>
    <property type="match status" value="1"/>
</dbReference>
<feature type="domain" description="Cupin type-2" evidence="1">
    <location>
        <begin position="87"/>
        <end position="153"/>
    </location>
</feature>
<dbReference type="InterPro" id="IPR014710">
    <property type="entry name" value="RmlC-like_jellyroll"/>
</dbReference>
<protein>
    <recommendedName>
        <fullName evidence="1">Cupin type-2 domain-containing protein</fullName>
    </recommendedName>
</protein>
<accession>A0AAD7E140</accession>
<sequence length="178" mass="19853">MSTSPFPPVRRVVTGHNAAGKSTNLVDAVQPAQLRPGEISPFYDLHYTGESPPRIDSEIAHGRWVDEIQAHPHPELCSPLGSTFRCCELAPGEATPAHRTVTLDYGIVFQGTMTLELEDGERLTLHAGDTVVQRGTMHTWRNETTEWAKMYFVMLGANPIEINGKKLEEELHWHKADT</sequence>
<dbReference type="Pfam" id="PF07883">
    <property type="entry name" value="Cupin_2"/>
    <property type="match status" value="1"/>
</dbReference>
<evidence type="ECO:0000313" key="2">
    <source>
        <dbReference type="EMBL" id="KAJ7223294.1"/>
    </source>
</evidence>
<keyword evidence="3" id="KW-1185">Reference proteome</keyword>
<dbReference type="InterPro" id="IPR013096">
    <property type="entry name" value="Cupin_2"/>
</dbReference>
<dbReference type="PANTHER" id="PTHR36156">
    <property type="entry name" value="SLR2101 PROTEIN"/>
    <property type="match status" value="1"/>
</dbReference>
<name>A0AAD7E140_9AGAR</name>